<evidence type="ECO:0000313" key="5">
    <source>
        <dbReference type="EMBL" id="OWF51839.1"/>
    </source>
</evidence>
<dbReference type="AlphaFoldDB" id="A0A210QT00"/>
<dbReference type="InterPro" id="IPR009071">
    <property type="entry name" value="HMG_box_dom"/>
</dbReference>
<dbReference type="GO" id="GO:0005634">
    <property type="term" value="C:nucleus"/>
    <property type="evidence" value="ECO:0007669"/>
    <property type="project" value="UniProtKB-UniRule"/>
</dbReference>
<accession>A0A210QT00</accession>
<sequence length="443" mass="51816">MLPSCCQRAPAAVNVYNRDDVGIDVKSLKGRLPYGRIETPLILQEPITLLCLAVADQELFFMFLVTTCRAPVCKAWYGTIEDNGPKKGQLPPPRPGSSFMLFYMDSIPEIKLKNPGQTKIGVWSKQAGEMWRNLPNEERQIYAEKSKLAWDSYHDQIKKYTEGLTPDQLQEMQEEKWKLQEGKKIRKAYEVALSKHRMPRKPKIPLWTYGETVKREDENFVEMGAKVRAGWKQLPDLEKEVFITDYESKMEQWKEDYGIWVQEMLADGYSEFITPSELKQELRRLGKPKRPLTSYMLYQRACQMERGNMSFTAFAKEMGSRWQQMTDKEKEVFFAEAKIEKDNYIKDMSQWREGLTAQQVKFTEMAEKIINGTLEKELKLAEKNKAKQTEIEKRAKERLAKQKEKQKLGIQKAKQRLAKQKEKIKLAKQSEKQKLGIQKEKEE</sequence>
<feature type="region of interest" description="Disordered" evidence="3">
    <location>
        <begin position="421"/>
        <end position="443"/>
    </location>
</feature>
<evidence type="ECO:0000313" key="6">
    <source>
        <dbReference type="Proteomes" id="UP000242188"/>
    </source>
</evidence>
<dbReference type="EMBL" id="NEDP02002059">
    <property type="protein sequence ID" value="OWF51839.1"/>
    <property type="molecule type" value="Genomic_DNA"/>
</dbReference>
<proteinExistence type="predicted"/>
<gene>
    <name evidence="5" type="ORF">KP79_PYT05649</name>
</gene>
<dbReference type="STRING" id="6573.A0A210QT00"/>
<dbReference type="InterPro" id="IPR050342">
    <property type="entry name" value="HMGB"/>
</dbReference>
<feature type="domain" description="HMG box" evidence="4">
    <location>
        <begin position="288"/>
        <end position="352"/>
    </location>
</feature>
<dbReference type="PANTHER" id="PTHR48112:SF22">
    <property type="entry name" value="MITOCHONDRIAL TRANSCRIPTION FACTOR A, ISOFORM B"/>
    <property type="match status" value="1"/>
</dbReference>
<keyword evidence="2" id="KW-0539">Nucleus</keyword>
<evidence type="ECO:0000256" key="1">
    <source>
        <dbReference type="ARBA" id="ARBA00023125"/>
    </source>
</evidence>
<dbReference type="GO" id="GO:0003677">
    <property type="term" value="F:DNA binding"/>
    <property type="evidence" value="ECO:0007669"/>
    <property type="project" value="UniProtKB-UniRule"/>
</dbReference>
<keyword evidence="6" id="KW-1185">Reference proteome</keyword>
<dbReference type="PROSITE" id="PS50118">
    <property type="entry name" value="HMG_BOX_2"/>
    <property type="match status" value="2"/>
</dbReference>
<keyword evidence="1 2" id="KW-0238">DNA-binding</keyword>
<evidence type="ECO:0000259" key="4">
    <source>
        <dbReference type="PROSITE" id="PS50118"/>
    </source>
</evidence>
<dbReference type="Proteomes" id="UP000242188">
    <property type="component" value="Unassembled WGS sequence"/>
</dbReference>
<dbReference type="OrthoDB" id="1919336at2759"/>
<dbReference type="GO" id="GO:0006357">
    <property type="term" value="P:regulation of transcription by RNA polymerase II"/>
    <property type="evidence" value="ECO:0007669"/>
    <property type="project" value="TreeGrafter"/>
</dbReference>
<dbReference type="InterPro" id="IPR036910">
    <property type="entry name" value="HMG_box_dom_sf"/>
</dbReference>
<comment type="caution">
    <text evidence="5">The sequence shown here is derived from an EMBL/GenBank/DDBJ whole genome shotgun (WGS) entry which is preliminary data.</text>
</comment>
<protein>
    <submittedName>
        <fullName evidence="5">Transcription factor A, mitochondrial</fullName>
    </submittedName>
</protein>
<feature type="DNA-binding region" description="HMG box" evidence="2">
    <location>
        <begin position="92"/>
        <end position="161"/>
    </location>
</feature>
<dbReference type="SMART" id="SM00398">
    <property type="entry name" value="HMG"/>
    <property type="match status" value="3"/>
</dbReference>
<feature type="DNA-binding region" description="HMG box" evidence="2">
    <location>
        <begin position="288"/>
        <end position="352"/>
    </location>
</feature>
<dbReference type="SUPFAM" id="SSF47095">
    <property type="entry name" value="HMG-box"/>
    <property type="match status" value="3"/>
</dbReference>
<evidence type="ECO:0000256" key="3">
    <source>
        <dbReference type="SAM" id="MobiDB-lite"/>
    </source>
</evidence>
<dbReference type="PANTHER" id="PTHR48112">
    <property type="entry name" value="HIGH MOBILITY GROUP PROTEIN DSP1"/>
    <property type="match status" value="1"/>
</dbReference>
<dbReference type="Gene3D" id="1.10.30.10">
    <property type="entry name" value="High mobility group box domain"/>
    <property type="match status" value="2"/>
</dbReference>
<dbReference type="Pfam" id="PF00505">
    <property type="entry name" value="HMG_box"/>
    <property type="match status" value="2"/>
</dbReference>
<evidence type="ECO:0000256" key="2">
    <source>
        <dbReference type="PROSITE-ProRule" id="PRU00267"/>
    </source>
</evidence>
<name>A0A210QT00_MIZYE</name>
<organism evidence="5 6">
    <name type="scientific">Mizuhopecten yessoensis</name>
    <name type="common">Japanese scallop</name>
    <name type="synonym">Patinopecten yessoensis</name>
    <dbReference type="NCBI Taxonomy" id="6573"/>
    <lineage>
        <taxon>Eukaryota</taxon>
        <taxon>Metazoa</taxon>
        <taxon>Spiralia</taxon>
        <taxon>Lophotrochozoa</taxon>
        <taxon>Mollusca</taxon>
        <taxon>Bivalvia</taxon>
        <taxon>Autobranchia</taxon>
        <taxon>Pteriomorphia</taxon>
        <taxon>Pectinida</taxon>
        <taxon>Pectinoidea</taxon>
        <taxon>Pectinidae</taxon>
        <taxon>Mizuhopecten</taxon>
    </lineage>
</organism>
<reference evidence="5 6" key="1">
    <citation type="journal article" date="2017" name="Nat. Ecol. Evol.">
        <title>Scallop genome provides insights into evolution of bilaterian karyotype and development.</title>
        <authorList>
            <person name="Wang S."/>
            <person name="Zhang J."/>
            <person name="Jiao W."/>
            <person name="Li J."/>
            <person name="Xun X."/>
            <person name="Sun Y."/>
            <person name="Guo X."/>
            <person name="Huan P."/>
            <person name="Dong B."/>
            <person name="Zhang L."/>
            <person name="Hu X."/>
            <person name="Sun X."/>
            <person name="Wang J."/>
            <person name="Zhao C."/>
            <person name="Wang Y."/>
            <person name="Wang D."/>
            <person name="Huang X."/>
            <person name="Wang R."/>
            <person name="Lv J."/>
            <person name="Li Y."/>
            <person name="Zhang Z."/>
            <person name="Liu B."/>
            <person name="Lu W."/>
            <person name="Hui Y."/>
            <person name="Liang J."/>
            <person name="Zhou Z."/>
            <person name="Hou R."/>
            <person name="Li X."/>
            <person name="Liu Y."/>
            <person name="Li H."/>
            <person name="Ning X."/>
            <person name="Lin Y."/>
            <person name="Zhao L."/>
            <person name="Xing Q."/>
            <person name="Dou J."/>
            <person name="Li Y."/>
            <person name="Mao J."/>
            <person name="Guo H."/>
            <person name="Dou H."/>
            <person name="Li T."/>
            <person name="Mu C."/>
            <person name="Jiang W."/>
            <person name="Fu Q."/>
            <person name="Fu X."/>
            <person name="Miao Y."/>
            <person name="Liu J."/>
            <person name="Yu Q."/>
            <person name="Li R."/>
            <person name="Liao H."/>
            <person name="Li X."/>
            <person name="Kong Y."/>
            <person name="Jiang Z."/>
            <person name="Chourrout D."/>
            <person name="Li R."/>
            <person name="Bao Z."/>
        </authorList>
    </citation>
    <scope>NUCLEOTIDE SEQUENCE [LARGE SCALE GENOMIC DNA]</scope>
    <source>
        <strain evidence="5 6">PY_sf001</strain>
    </source>
</reference>
<feature type="domain" description="HMG box" evidence="4">
    <location>
        <begin position="92"/>
        <end position="161"/>
    </location>
</feature>